<organism evidence="3 4">
    <name type="scientific">Rhodoplanes azumiensis</name>
    <dbReference type="NCBI Taxonomy" id="1897628"/>
    <lineage>
        <taxon>Bacteria</taxon>
        <taxon>Pseudomonadati</taxon>
        <taxon>Pseudomonadota</taxon>
        <taxon>Alphaproteobacteria</taxon>
        <taxon>Hyphomicrobiales</taxon>
        <taxon>Nitrobacteraceae</taxon>
        <taxon>Rhodoplanes</taxon>
    </lineage>
</organism>
<proteinExistence type="predicted"/>
<keyword evidence="2" id="KW-0732">Signal</keyword>
<feature type="compositionally biased region" description="Gly residues" evidence="1">
    <location>
        <begin position="48"/>
        <end position="68"/>
    </location>
</feature>
<evidence type="ECO:0000313" key="3">
    <source>
        <dbReference type="EMBL" id="MFD2181695.1"/>
    </source>
</evidence>
<sequence length="161" mass="16566">MSKRTFGLVGATVVALVVGAAGIAIAQPGPGWGGQGGPGGWNSERPYGGPGWGGGPQGRGGPHWGYGPGYQQQAAPSDASRSKLDDSVKAVVATAKKGEAWTTPRGFKRTPLLVDGKLVGNLWEDADLAALKAGSSWNGRFGRAVQLVDGTRVVGMVWLRD</sequence>
<keyword evidence="4" id="KW-1185">Reference proteome</keyword>
<gene>
    <name evidence="3" type="ORF">ACFSOX_05980</name>
</gene>
<reference evidence="4" key="1">
    <citation type="journal article" date="2019" name="Int. J. Syst. Evol. Microbiol.">
        <title>The Global Catalogue of Microorganisms (GCM) 10K type strain sequencing project: providing services to taxonomists for standard genome sequencing and annotation.</title>
        <authorList>
            <consortium name="The Broad Institute Genomics Platform"/>
            <consortium name="The Broad Institute Genome Sequencing Center for Infectious Disease"/>
            <person name="Wu L."/>
            <person name="Ma J."/>
        </authorList>
    </citation>
    <scope>NUCLEOTIDE SEQUENCE [LARGE SCALE GENOMIC DNA]</scope>
    <source>
        <strain evidence="4">CGMCC 1.6774</strain>
    </source>
</reference>
<evidence type="ECO:0000256" key="2">
    <source>
        <dbReference type="SAM" id="SignalP"/>
    </source>
</evidence>
<feature type="compositionally biased region" description="Gly residues" evidence="1">
    <location>
        <begin position="30"/>
        <end position="40"/>
    </location>
</feature>
<evidence type="ECO:0000313" key="4">
    <source>
        <dbReference type="Proteomes" id="UP001597314"/>
    </source>
</evidence>
<protein>
    <recommendedName>
        <fullName evidence="5">DUF5666 domain-containing protein</fullName>
    </recommendedName>
</protein>
<feature type="signal peptide" evidence="2">
    <location>
        <begin position="1"/>
        <end position="26"/>
    </location>
</feature>
<dbReference type="RefSeq" id="WP_378476878.1">
    <property type="nucleotide sequence ID" value="NZ_JBHUIW010000004.1"/>
</dbReference>
<dbReference type="EMBL" id="JBHUIW010000004">
    <property type="protein sequence ID" value="MFD2181695.1"/>
    <property type="molecule type" value="Genomic_DNA"/>
</dbReference>
<feature type="region of interest" description="Disordered" evidence="1">
    <location>
        <begin position="27"/>
        <end position="85"/>
    </location>
</feature>
<name>A0ABW5AHU8_9BRAD</name>
<comment type="caution">
    <text evidence="3">The sequence shown here is derived from an EMBL/GenBank/DDBJ whole genome shotgun (WGS) entry which is preliminary data.</text>
</comment>
<evidence type="ECO:0008006" key="5">
    <source>
        <dbReference type="Google" id="ProtNLM"/>
    </source>
</evidence>
<evidence type="ECO:0000256" key="1">
    <source>
        <dbReference type="SAM" id="MobiDB-lite"/>
    </source>
</evidence>
<feature type="chain" id="PRO_5047187585" description="DUF5666 domain-containing protein" evidence="2">
    <location>
        <begin position="27"/>
        <end position="161"/>
    </location>
</feature>
<dbReference type="Proteomes" id="UP001597314">
    <property type="component" value="Unassembled WGS sequence"/>
</dbReference>
<accession>A0ABW5AHU8</accession>